<evidence type="ECO:0000259" key="2">
    <source>
        <dbReference type="Pfam" id="PF07853"/>
    </source>
</evidence>
<proteinExistence type="predicted"/>
<gene>
    <name evidence="3" type="ORF">C0Q90_03640</name>
</gene>
<feature type="domain" description="DUF1648" evidence="2">
    <location>
        <begin position="21"/>
        <end position="64"/>
    </location>
</feature>
<evidence type="ECO:0000313" key="4">
    <source>
        <dbReference type="Proteomes" id="UP000234512"/>
    </source>
</evidence>
<evidence type="ECO:0000256" key="1">
    <source>
        <dbReference type="SAM" id="Phobius"/>
    </source>
</evidence>
<dbReference type="RefSeq" id="WP_012492151.1">
    <property type="nucleotide sequence ID" value="NC_010999.1"/>
</dbReference>
<reference evidence="3 4" key="1">
    <citation type="journal article" date="2018" name="Genome Announc.">
        <title>Draft Genome Sequence of Lactobacillus paracasei DUP 13076, Which Exhibits Potent Antipathogenic Effects against Salmonella enterica Serovars Enteritidis, Typhimurium, and Heidelberg.</title>
        <authorList>
            <person name="Muyyarikkandy M.S."/>
            <person name="Alqahtani F.H."/>
            <person name="Mandoiu I."/>
            <person name="Amalaradjou M.A."/>
        </authorList>
    </citation>
    <scope>NUCLEOTIDE SEQUENCE [LARGE SCALE GENOMIC DNA]</scope>
    <source>
        <strain evidence="3 4">DUP 13076</strain>
    </source>
</reference>
<feature type="transmembrane region" description="Helical" evidence="1">
    <location>
        <begin position="12"/>
        <end position="33"/>
    </location>
</feature>
<keyword evidence="1" id="KW-1133">Transmembrane helix</keyword>
<dbReference type="KEGG" id="lce:LC2W_2991"/>
<comment type="caution">
    <text evidence="3">The sequence shown here is derived from an EMBL/GenBank/DDBJ whole genome shotgun (WGS) entry which is preliminary data.</text>
</comment>
<keyword evidence="1" id="KW-0472">Membrane</keyword>
<feature type="transmembrane region" description="Helical" evidence="1">
    <location>
        <begin position="93"/>
        <end position="114"/>
    </location>
</feature>
<organism evidence="3 4">
    <name type="scientific">Lacticaseibacillus paracasei</name>
    <name type="common">Lactobacillus paracasei</name>
    <dbReference type="NCBI Taxonomy" id="1597"/>
    <lineage>
        <taxon>Bacteria</taxon>
        <taxon>Bacillati</taxon>
        <taxon>Bacillota</taxon>
        <taxon>Bacilli</taxon>
        <taxon>Lactobacillales</taxon>
        <taxon>Lactobacillaceae</taxon>
        <taxon>Lacticaseibacillus</taxon>
    </lineage>
</organism>
<evidence type="ECO:0000313" key="3">
    <source>
        <dbReference type="EMBL" id="PLC47020.1"/>
    </source>
</evidence>
<feature type="transmembrane region" description="Helical" evidence="1">
    <location>
        <begin position="53"/>
        <end position="72"/>
    </location>
</feature>
<dbReference type="KEGG" id="lcs:LCBD_3004"/>
<dbReference type="InterPro" id="IPR012867">
    <property type="entry name" value="DUF1648"/>
</dbReference>
<keyword evidence="1" id="KW-0812">Transmembrane</keyword>
<sequence length="119" mass="13769">MLHTKWFKYFFCCMYVLNFIIGIGLVVVAVLIYPHLPQKIPTHWNGAAQIDGWGSKINIFLPVFLPFLGAFFHPHIIDQQFQVGSRANSNFRLFALAGMIVLWLAAAFLMWIMYRYAGR</sequence>
<dbReference type="Pfam" id="PF07853">
    <property type="entry name" value="DUF1648"/>
    <property type="match status" value="1"/>
</dbReference>
<dbReference type="Proteomes" id="UP000234512">
    <property type="component" value="Unassembled WGS sequence"/>
</dbReference>
<protein>
    <submittedName>
        <fullName evidence="3">DUF1648 domain-containing protein</fullName>
    </submittedName>
</protein>
<dbReference type="EMBL" id="PKQJ01000003">
    <property type="protein sequence ID" value="PLC47020.1"/>
    <property type="molecule type" value="Genomic_DNA"/>
</dbReference>
<name>A0AB38Q8F6_LACPA</name>
<dbReference type="AlphaFoldDB" id="A0AB38Q8F6"/>
<accession>A0AB38Q8F6</accession>